<organism evidence="2 3">
    <name type="scientific">Auraticoccus cholistanensis</name>
    <dbReference type="NCBI Taxonomy" id="2656650"/>
    <lineage>
        <taxon>Bacteria</taxon>
        <taxon>Bacillati</taxon>
        <taxon>Actinomycetota</taxon>
        <taxon>Actinomycetes</taxon>
        <taxon>Propionibacteriales</taxon>
        <taxon>Propionibacteriaceae</taxon>
        <taxon>Auraticoccus</taxon>
    </lineage>
</organism>
<sequence>MARGRRQSKHARPHRPLAPGLGAERAEQRDGSWVVRSVPGQSSTKSYTCPGCSRPVAAGTPHVVAWPTGADFGLEVGVQARRHWHTGCWQRR</sequence>
<evidence type="ECO:0000256" key="1">
    <source>
        <dbReference type="SAM" id="MobiDB-lite"/>
    </source>
</evidence>
<reference evidence="2 3" key="1">
    <citation type="submission" date="2019-12" db="EMBL/GenBank/DDBJ databases">
        <title>Auraticoccus cholistani sp. nov., an actinomycete isolated from soil of Cholistan desert.</title>
        <authorList>
            <person name="Cheema M.T."/>
        </authorList>
    </citation>
    <scope>NUCLEOTIDE SEQUENCE [LARGE SCALE GENOMIC DNA]</scope>
    <source>
        <strain evidence="2 3">F435</strain>
    </source>
</reference>
<proteinExistence type="predicted"/>
<gene>
    <name evidence="2" type="ORF">GC722_08370</name>
</gene>
<name>A0A6A9USY5_9ACTN</name>
<evidence type="ECO:0000313" key="3">
    <source>
        <dbReference type="Proteomes" id="UP000435304"/>
    </source>
</evidence>
<dbReference type="EMBL" id="WPCU01000005">
    <property type="protein sequence ID" value="MVA76036.1"/>
    <property type="molecule type" value="Genomic_DNA"/>
</dbReference>
<accession>A0A6A9USY5</accession>
<dbReference type="AlphaFoldDB" id="A0A6A9USY5"/>
<keyword evidence="3" id="KW-1185">Reference proteome</keyword>
<evidence type="ECO:0008006" key="4">
    <source>
        <dbReference type="Google" id="ProtNLM"/>
    </source>
</evidence>
<feature type="compositionally biased region" description="Basic residues" evidence="1">
    <location>
        <begin position="1"/>
        <end position="15"/>
    </location>
</feature>
<evidence type="ECO:0000313" key="2">
    <source>
        <dbReference type="EMBL" id="MVA76036.1"/>
    </source>
</evidence>
<comment type="caution">
    <text evidence="2">The sequence shown here is derived from an EMBL/GenBank/DDBJ whole genome shotgun (WGS) entry which is preliminary data.</text>
</comment>
<protein>
    <recommendedName>
        <fullName evidence="4">ATP/GTP-binding protein</fullName>
    </recommendedName>
</protein>
<dbReference type="RefSeq" id="WP_197429979.1">
    <property type="nucleotide sequence ID" value="NZ_WPCU01000005.1"/>
</dbReference>
<dbReference type="Proteomes" id="UP000435304">
    <property type="component" value="Unassembled WGS sequence"/>
</dbReference>
<feature type="region of interest" description="Disordered" evidence="1">
    <location>
        <begin position="1"/>
        <end position="49"/>
    </location>
</feature>